<dbReference type="Gene3D" id="2.30.42.10">
    <property type="match status" value="1"/>
</dbReference>
<organism evidence="13 14">
    <name type="scientific">Strongyloides venezuelensis</name>
    <name type="common">Threadworm</name>
    <dbReference type="NCBI Taxonomy" id="75913"/>
    <lineage>
        <taxon>Eukaryota</taxon>
        <taxon>Metazoa</taxon>
        <taxon>Ecdysozoa</taxon>
        <taxon>Nematoda</taxon>
        <taxon>Chromadorea</taxon>
        <taxon>Rhabditida</taxon>
        <taxon>Tylenchina</taxon>
        <taxon>Panagrolaimomorpha</taxon>
        <taxon>Strongyloidoidea</taxon>
        <taxon>Strongyloididae</taxon>
        <taxon>Strongyloides</taxon>
    </lineage>
</organism>
<dbReference type="InterPro" id="IPR036034">
    <property type="entry name" value="PDZ_sf"/>
</dbReference>
<feature type="domain" description="DIX" evidence="12">
    <location>
        <begin position="1"/>
        <end position="82"/>
    </location>
</feature>
<dbReference type="InterPro" id="IPR036390">
    <property type="entry name" value="WH_DNA-bd_sf"/>
</dbReference>
<dbReference type="Gene3D" id="2.40.240.130">
    <property type="match status" value="1"/>
</dbReference>
<evidence type="ECO:0000313" key="14">
    <source>
        <dbReference type="WBParaSite" id="SVE_0308100.1"/>
    </source>
</evidence>
<dbReference type="InterPro" id="IPR038207">
    <property type="entry name" value="DIX_dom_sf"/>
</dbReference>
<dbReference type="PROSITE" id="PS50106">
    <property type="entry name" value="PDZ"/>
    <property type="match status" value="1"/>
</dbReference>
<dbReference type="Pfam" id="PF00610">
    <property type="entry name" value="DEP"/>
    <property type="match status" value="1"/>
</dbReference>
<dbReference type="GO" id="GO:0060070">
    <property type="term" value="P:canonical Wnt signaling pathway"/>
    <property type="evidence" value="ECO:0007669"/>
    <property type="project" value="TreeGrafter"/>
</dbReference>
<dbReference type="GO" id="GO:0016020">
    <property type="term" value="C:membrane"/>
    <property type="evidence" value="ECO:0007669"/>
    <property type="project" value="UniProtKB-SubCell"/>
</dbReference>
<reference evidence="14" key="2">
    <citation type="submission" date="2015-08" db="UniProtKB">
        <authorList>
            <consortium name="WormBaseParasite"/>
        </authorList>
    </citation>
    <scope>IDENTIFICATION</scope>
</reference>
<feature type="compositionally biased region" description="Polar residues" evidence="9">
    <location>
        <begin position="535"/>
        <end position="560"/>
    </location>
</feature>
<evidence type="ECO:0000256" key="1">
    <source>
        <dbReference type="ARBA" id="ARBA00004370"/>
    </source>
</evidence>
<evidence type="ECO:0000259" key="11">
    <source>
        <dbReference type="PROSITE" id="PS50186"/>
    </source>
</evidence>
<reference evidence="13" key="1">
    <citation type="submission" date="2014-07" db="EMBL/GenBank/DDBJ databases">
        <authorList>
            <person name="Martin A.A"/>
            <person name="De Silva N."/>
        </authorList>
    </citation>
    <scope>NUCLEOTIDE SEQUENCE</scope>
</reference>
<keyword evidence="7" id="KW-0472">Membrane</keyword>
<dbReference type="GO" id="GO:0048598">
    <property type="term" value="P:embryonic morphogenesis"/>
    <property type="evidence" value="ECO:0007669"/>
    <property type="project" value="UniProtKB-ARBA"/>
</dbReference>
<dbReference type="Gene3D" id="1.10.10.10">
    <property type="entry name" value="Winged helix-like DNA-binding domain superfamily/Winged helix DNA-binding domain"/>
    <property type="match status" value="1"/>
</dbReference>
<dbReference type="GO" id="GO:0005109">
    <property type="term" value="F:frizzled binding"/>
    <property type="evidence" value="ECO:0007669"/>
    <property type="project" value="TreeGrafter"/>
</dbReference>
<dbReference type="SUPFAM" id="SSF54236">
    <property type="entry name" value="Ubiquitin-like"/>
    <property type="match status" value="1"/>
</dbReference>
<dbReference type="PANTHER" id="PTHR10878">
    <property type="entry name" value="SEGMENT POLARITY PROTEIN DISHEVELLED"/>
    <property type="match status" value="1"/>
</dbReference>
<dbReference type="Pfam" id="PF00778">
    <property type="entry name" value="DIX"/>
    <property type="match status" value="1"/>
</dbReference>
<dbReference type="STRING" id="75913.A0A0K0F2Q1"/>
<dbReference type="PROSITE" id="PS50841">
    <property type="entry name" value="DIX"/>
    <property type="match status" value="1"/>
</dbReference>
<evidence type="ECO:0000313" key="13">
    <source>
        <dbReference type="Proteomes" id="UP000035680"/>
    </source>
</evidence>
<protein>
    <submittedName>
        <fullName evidence="14">Segment polarity protein dishevelled (inferred by orthology to a D. melanogaster protein)</fullName>
    </submittedName>
</protein>
<sequence length="625" mass="71677">MVNKIYYYLDGNTPYVSEFDKPLNEITLGDFKKHFKRRGYRYFYKKEDDDIQKPVKVELFDDDTILCPSGKGPIELFLLPSPENEPIKVQDMSHATLTRKNVHRFSGHGSDYWKKTYKPHLDTPGTYLPSITDIDNSGGQRVSMVTTDYDTSIMYNKLGKNISVDPYTTDTEFTFQSEDDEIYGEGRGRRKHHKGEYRERKPRQNKRKIKNESVVSTTLNSSLTSHSTPCIDTVYLNLADHSFLGMKVVGNDGGIFVSDIDRGGAADFCENLDIGDQIIQIDNKSFEDLTEEEAVNLLKHCVKKKKNIKMYISKRKKSFGNDTTNFFGLDSTTLPIDISCWVETAIQRQMRGMDKTYIEKDIEEYNNGLLQENMSPSMNGLSCMDATSVNDENSSTKLTCFMDPSIIIHRMIMPNNGITIKDRVWLKITVPSCIIGKDLVCWLKKNVRGLENKKKSHSYAAWLLHQGHIRHMIGHRKFTEQSYYVFNEYYGKRIAMNEMMRAKNESNTDITYCRTSSSNTQGRNENESKNHDSRNNFSPPITSVNDSKEVTINSSNSNTKKLGKGPIEVPVVNNDYATMLDMDDTENTFHDNLYHVVPEYKKSIDQIAKHKQTASPSYDISKFKV</sequence>
<dbReference type="SUPFAM" id="SSF46785">
    <property type="entry name" value="Winged helix' DNA-binding domain"/>
    <property type="match status" value="1"/>
</dbReference>
<dbReference type="InterPro" id="IPR000591">
    <property type="entry name" value="DEP_dom"/>
</dbReference>
<dbReference type="SMART" id="SM00021">
    <property type="entry name" value="DAX"/>
    <property type="match status" value="1"/>
</dbReference>
<keyword evidence="5" id="KW-0963">Cytoplasm</keyword>
<evidence type="ECO:0000259" key="10">
    <source>
        <dbReference type="PROSITE" id="PS50106"/>
    </source>
</evidence>
<dbReference type="GO" id="GO:0035591">
    <property type="term" value="F:signaling adaptor activity"/>
    <property type="evidence" value="ECO:0007669"/>
    <property type="project" value="UniProtKB-ARBA"/>
</dbReference>
<evidence type="ECO:0000256" key="8">
    <source>
        <dbReference type="PROSITE-ProRule" id="PRU00069"/>
    </source>
</evidence>
<evidence type="ECO:0000256" key="5">
    <source>
        <dbReference type="ARBA" id="ARBA00022490"/>
    </source>
</evidence>
<evidence type="ECO:0000256" key="9">
    <source>
        <dbReference type="SAM" id="MobiDB-lite"/>
    </source>
</evidence>
<evidence type="ECO:0000256" key="4">
    <source>
        <dbReference type="ARBA" id="ARBA00022473"/>
    </source>
</evidence>
<proteinExistence type="inferred from homology"/>
<feature type="domain" description="PDZ" evidence="10">
    <location>
        <begin position="233"/>
        <end position="299"/>
    </location>
</feature>
<evidence type="ECO:0000256" key="3">
    <source>
        <dbReference type="ARBA" id="ARBA00008735"/>
    </source>
</evidence>
<keyword evidence="13" id="KW-1185">Reference proteome</keyword>
<feature type="domain" description="DEP" evidence="11">
    <location>
        <begin position="414"/>
        <end position="488"/>
    </location>
</feature>
<name>A0A0K0F2Q1_STRVS</name>
<feature type="compositionally biased region" description="Basic and acidic residues" evidence="9">
    <location>
        <begin position="524"/>
        <end position="534"/>
    </location>
</feature>
<dbReference type="WBParaSite" id="SVE_0308100.1">
    <property type="protein sequence ID" value="SVE_0308100.1"/>
    <property type="gene ID" value="SVE_0308100"/>
</dbReference>
<dbReference type="GO" id="GO:0048646">
    <property type="term" value="P:anatomical structure formation involved in morphogenesis"/>
    <property type="evidence" value="ECO:0007669"/>
    <property type="project" value="UniProtKB-ARBA"/>
</dbReference>
<dbReference type="GO" id="GO:0003002">
    <property type="term" value="P:regionalization"/>
    <property type="evidence" value="ECO:0007669"/>
    <property type="project" value="UniProtKB-ARBA"/>
</dbReference>
<dbReference type="GO" id="GO:0048468">
    <property type="term" value="P:cell development"/>
    <property type="evidence" value="ECO:0007669"/>
    <property type="project" value="UniProtKB-ARBA"/>
</dbReference>
<feature type="compositionally biased region" description="Polar residues" evidence="9">
    <location>
        <begin position="511"/>
        <end position="523"/>
    </location>
</feature>
<dbReference type="InterPro" id="IPR001478">
    <property type="entry name" value="PDZ"/>
</dbReference>
<feature type="compositionally biased region" description="Basic residues" evidence="9">
    <location>
        <begin position="188"/>
        <end position="209"/>
    </location>
</feature>
<dbReference type="Pfam" id="PF00595">
    <property type="entry name" value="PDZ"/>
    <property type="match status" value="1"/>
</dbReference>
<dbReference type="PANTHER" id="PTHR10878:SF24">
    <property type="entry name" value="SEGMENT POLARITY PROTEIN DISHEVELLED HOMOLOG MIG-5"/>
    <property type="match status" value="1"/>
</dbReference>
<dbReference type="InterPro" id="IPR036388">
    <property type="entry name" value="WH-like_DNA-bd_sf"/>
</dbReference>
<feature type="region of interest" description="Disordered" evidence="9">
    <location>
        <begin position="178"/>
        <end position="215"/>
    </location>
</feature>
<dbReference type="FunFam" id="1.10.10.10:FF:000400">
    <property type="entry name" value="DiSHevelled related"/>
    <property type="match status" value="1"/>
</dbReference>
<dbReference type="InterPro" id="IPR029071">
    <property type="entry name" value="Ubiquitin-like_domsf"/>
</dbReference>
<dbReference type="GO" id="GO:0000132">
    <property type="term" value="P:establishment of mitotic spindle orientation"/>
    <property type="evidence" value="ECO:0007669"/>
    <property type="project" value="UniProtKB-ARBA"/>
</dbReference>
<keyword evidence="6 8" id="KW-0879">Wnt signaling pathway</keyword>
<dbReference type="PROSITE" id="PS50186">
    <property type="entry name" value="DEP"/>
    <property type="match status" value="1"/>
</dbReference>
<accession>A0A0K0F2Q1</accession>
<evidence type="ECO:0000256" key="7">
    <source>
        <dbReference type="ARBA" id="ARBA00023136"/>
    </source>
</evidence>
<dbReference type="InterPro" id="IPR015506">
    <property type="entry name" value="Dsh/Dvl-rel"/>
</dbReference>
<dbReference type="InterPro" id="IPR001158">
    <property type="entry name" value="DIX"/>
</dbReference>
<dbReference type="GO" id="GO:0035556">
    <property type="term" value="P:intracellular signal transduction"/>
    <property type="evidence" value="ECO:0007669"/>
    <property type="project" value="InterPro"/>
</dbReference>
<dbReference type="SMART" id="SM00228">
    <property type="entry name" value="PDZ"/>
    <property type="match status" value="1"/>
</dbReference>
<dbReference type="Proteomes" id="UP000035680">
    <property type="component" value="Unassembled WGS sequence"/>
</dbReference>
<comment type="similarity">
    <text evidence="3">Belongs to the DSH family.</text>
</comment>
<dbReference type="GO" id="GO:0005829">
    <property type="term" value="C:cytosol"/>
    <property type="evidence" value="ECO:0007669"/>
    <property type="project" value="TreeGrafter"/>
</dbReference>
<evidence type="ECO:0000259" key="12">
    <source>
        <dbReference type="PROSITE" id="PS50841"/>
    </source>
</evidence>
<evidence type="ECO:0000256" key="2">
    <source>
        <dbReference type="ARBA" id="ARBA00004496"/>
    </source>
</evidence>
<dbReference type="CDD" id="cd04438">
    <property type="entry name" value="DEP_dishevelled"/>
    <property type="match status" value="1"/>
</dbReference>
<dbReference type="AlphaFoldDB" id="A0A0K0F2Q1"/>
<keyword evidence="4" id="KW-0217">Developmental protein</keyword>
<dbReference type="SMART" id="SM00049">
    <property type="entry name" value="DEP"/>
    <property type="match status" value="1"/>
</dbReference>
<comment type="subcellular location">
    <subcellularLocation>
        <location evidence="2">Cytoplasm</location>
    </subcellularLocation>
    <subcellularLocation>
        <location evidence="1">Membrane</location>
    </subcellularLocation>
</comment>
<dbReference type="SUPFAM" id="SSF50156">
    <property type="entry name" value="PDZ domain-like"/>
    <property type="match status" value="1"/>
</dbReference>
<dbReference type="GO" id="GO:0009887">
    <property type="term" value="P:animal organ morphogenesis"/>
    <property type="evidence" value="ECO:0007669"/>
    <property type="project" value="UniProtKB-ARBA"/>
</dbReference>
<dbReference type="GO" id="GO:0048730">
    <property type="term" value="P:epidermis morphogenesis"/>
    <property type="evidence" value="ECO:0007669"/>
    <property type="project" value="UniProtKB-ARBA"/>
</dbReference>
<dbReference type="GO" id="GO:0005938">
    <property type="term" value="C:cell cortex"/>
    <property type="evidence" value="ECO:0007669"/>
    <property type="project" value="UniProtKB-ARBA"/>
</dbReference>
<dbReference type="GO" id="GO:0016477">
    <property type="term" value="P:cell migration"/>
    <property type="evidence" value="ECO:0007669"/>
    <property type="project" value="UniProtKB-ARBA"/>
</dbReference>
<evidence type="ECO:0000256" key="6">
    <source>
        <dbReference type="ARBA" id="ARBA00022687"/>
    </source>
</evidence>
<feature type="region of interest" description="Disordered" evidence="9">
    <location>
        <begin position="511"/>
        <end position="567"/>
    </location>
</feature>
<dbReference type="GO" id="GO:0048699">
    <property type="term" value="P:generation of neurons"/>
    <property type="evidence" value="ECO:0007669"/>
    <property type="project" value="UniProtKB-ARBA"/>
</dbReference>